<proteinExistence type="predicted"/>
<feature type="chain" id="PRO_5012013494" evidence="2">
    <location>
        <begin position="22"/>
        <end position="525"/>
    </location>
</feature>
<feature type="signal peptide" evidence="2">
    <location>
        <begin position="1"/>
        <end position="21"/>
    </location>
</feature>
<dbReference type="PANTHER" id="PTHR44103:SF1">
    <property type="entry name" value="PROPROTEIN CONVERTASE P"/>
    <property type="match status" value="1"/>
</dbReference>
<name>A0A221UZG9_9FLAO</name>
<evidence type="ECO:0000313" key="4">
    <source>
        <dbReference type="Proteomes" id="UP000204551"/>
    </source>
</evidence>
<evidence type="ECO:0000256" key="1">
    <source>
        <dbReference type="ARBA" id="ARBA00022729"/>
    </source>
</evidence>
<dbReference type="InterPro" id="IPR013517">
    <property type="entry name" value="FG-GAP"/>
</dbReference>
<gene>
    <name evidence="3" type="ORF">AREALGSMS7_03317</name>
</gene>
<dbReference type="Gene3D" id="2.130.10.130">
    <property type="entry name" value="Integrin alpha, N-terminal"/>
    <property type="match status" value="2"/>
</dbReference>
<organism evidence="3 4">
    <name type="scientific">Arenibacter algicola</name>
    <dbReference type="NCBI Taxonomy" id="616991"/>
    <lineage>
        <taxon>Bacteria</taxon>
        <taxon>Pseudomonadati</taxon>
        <taxon>Bacteroidota</taxon>
        <taxon>Flavobacteriia</taxon>
        <taxon>Flavobacteriales</taxon>
        <taxon>Flavobacteriaceae</taxon>
        <taxon>Arenibacter</taxon>
    </lineage>
</organism>
<dbReference type="PANTHER" id="PTHR44103">
    <property type="entry name" value="PROPROTEIN CONVERTASE P"/>
    <property type="match status" value="1"/>
</dbReference>
<dbReference type="STRING" id="616991.GCA_000733925_01641"/>
<dbReference type="InterPro" id="IPR028994">
    <property type="entry name" value="Integrin_alpha_N"/>
</dbReference>
<accession>A0A221UZG9</accession>
<reference evidence="3 4" key="1">
    <citation type="submission" date="2017-07" db="EMBL/GenBank/DDBJ databases">
        <title>Genome Sequence of Arenibacter algicola Strain SMS7 Isolated from a culture of the Diatom Skeletonema marinoi.</title>
        <authorList>
            <person name="Topel M."/>
            <person name="Pinder M.I.M."/>
            <person name="Johansson O.N."/>
            <person name="Kourtchenko O."/>
            <person name="Godhe A."/>
            <person name="Clarke A.K."/>
        </authorList>
    </citation>
    <scope>NUCLEOTIDE SEQUENCE [LARGE SCALE GENOMIC DNA]</scope>
    <source>
        <strain evidence="3 4">SMS7</strain>
    </source>
</reference>
<sequence length="525" mass="58686">MKIFFSLALLIGLLISCSGNKKESQTLEYKVPTATNLSGNRLAEIHCSGCHLFVKPELLPRSSWQNDVLPSMGHRLGMYKGNLRPDSLFDNGRSGEVVKKANIFPERPLIARADWNKIVDYYLNNAPDTILPPKRANKIKMGLKHFKIKESGFSQTPALTTMVKILPENGGVVFADSKRNINSLTFLDKDLEKDIVLGLKTAPIHYYEKYDTIYLTTAGKNIFPNDVSDGALQKLFSKGTAGTYTSKEVIPNLQRPVNMAYGDLNNDGLEDVVACEYGNETGKLVWYENKGGDKYTMRTLDNRSGAISAVIKDANGDGLQDIFVLMAQGDEGVFYYQNQGDGTFTTKRLLSFLPLNGSQYIELVDFNKDGLDDILYVCGDNADKTPILKEYHGIYIFLNDGDLNFKQSYFYHLNGAYKAMPRDYDLDGDLDIAAISFFPDYVGYPEESFVYLENKGDMKFEDYSFSESINGRWIVMDAEDMDADGDIDLALGSFVYFLPLGDTTGLGQKWLSEGPSIIVLENTTK</sequence>
<dbReference type="Proteomes" id="UP000204551">
    <property type="component" value="Chromosome"/>
</dbReference>
<evidence type="ECO:0000313" key="3">
    <source>
        <dbReference type="EMBL" id="ASO06742.1"/>
    </source>
</evidence>
<dbReference type="EMBL" id="CP022515">
    <property type="protein sequence ID" value="ASO06742.1"/>
    <property type="molecule type" value="Genomic_DNA"/>
</dbReference>
<dbReference type="KEGG" id="aalg:AREALGSMS7_03317"/>
<protein>
    <submittedName>
        <fullName evidence="3">Repeat domain in Vibrio, Colwellia, Bradyrhizobium and Shewanella</fullName>
    </submittedName>
</protein>
<dbReference type="AlphaFoldDB" id="A0A221UZG9"/>
<dbReference type="Pfam" id="PF13517">
    <property type="entry name" value="FG-GAP_3"/>
    <property type="match status" value="1"/>
</dbReference>
<dbReference type="PROSITE" id="PS51257">
    <property type="entry name" value="PROKAR_LIPOPROTEIN"/>
    <property type="match status" value="1"/>
</dbReference>
<dbReference type="SUPFAM" id="SSF69318">
    <property type="entry name" value="Integrin alpha N-terminal domain"/>
    <property type="match status" value="1"/>
</dbReference>
<evidence type="ECO:0000256" key="2">
    <source>
        <dbReference type="SAM" id="SignalP"/>
    </source>
</evidence>
<keyword evidence="1 2" id="KW-0732">Signal</keyword>
<dbReference type="RefSeq" id="WP_093979163.1">
    <property type="nucleotide sequence ID" value="NZ_CP022515.1"/>
</dbReference>
<dbReference type="eggNOG" id="COG4636">
    <property type="taxonomic scope" value="Bacteria"/>
</dbReference>